<feature type="compositionally biased region" description="Acidic residues" evidence="1">
    <location>
        <begin position="235"/>
        <end position="251"/>
    </location>
</feature>
<sequence>MPSAARYWWEASNNATGKVGAVAKPKAKTAAKKTASPKKQAPRKRPPTKVQQLVNQAEKVALLEKRIEGLLKALGNVASSIILCSAFYVSLLPAEANAQVLIDQANKKHLIPKPKGPAGWTNGYNLSEKMGLSKETEAALRCVVRVITMKHLFPGKSIKKQDDQKRIAAELEIMATVPMLSEYYKACWPIKPLMTQILSHSAKMYRKARRYLQDSPEIPQGPEDGEWEDINKDGDGDDTSDSEEDTDDEGEQGGKAKGKMHKNNKGDEVEDDNKEMEQNPRKDKGKARAMEDNKPEREEQPPKSRKP</sequence>
<comment type="caution">
    <text evidence="2">The sequence shown here is derived from an EMBL/GenBank/DDBJ whole genome shotgun (WGS) entry which is preliminary data.</text>
</comment>
<dbReference type="Proteomes" id="UP000807306">
    <property type="component" value="Unassembled WGS sequence"/>
</dbReference>
<organism evidence="2 3">
    <name type="scientific">Crepidotus variabilis</name>
    <dbReference type="NCBI Taxonomy" id="179855"/>
    <lineage>
        <taxon>Eukaryota</taxon>
        <taxon>Fungi</taxon>
        <taxon>Dikarya</taxon>
        <taxon>Basidiomycota</taxon>
        <taxon>Agaricomycotina</taxon>
        <taxon>Agaricomycetes</taxon>
        <taxon>Agaricomycetidae</taxon>
        <taxon>Agaricales</taxon>
        <taxon>Agaricineae</taxon>
        <taxon>Crepidotaceae</taxon>
        <taxon>Crepidotus</taxon>
    </lineage>
</organism>
<proteinExistence type="predicted"/>
<protein>
    <submittedName>
        <fullName evidence="2">Uncharacterized protein</fullName>
    </submittedName>
</protein>
<dbReference type="EMBL" id="MU158021">
    <property type="protein sequence ID" value="KAF9521585.1"/>
    <property type="molecule type" value="Genomic_DNA"/>
</dbReference>
<feature type="compositionally biased region" description="Basic and acidic residues" evidence="1">
    <location>
        <begin position="275"/>
        <end position="307"/>
    </location>
</feature>
<evidence type="ECO:0000313" key="3">
    <source>
        <dbReference type="Proteomes" id="UP000807306"/>
    </source>
</evidence>
<reference evidence="2" key="1">
    <citation type="submission" date="2020-11" db="EMBL/GenBank/DDBJ databases">
        <authorList>
            <consortium name="DOE Joint Genome Institute"/>
            <person name="Ahrendt S."/>
            <person name="Riley R."/>
            <person name="Andreopoulos W."/>
            <person name="Labutti K."/>
            <person name="Pangilinan J."/>
            <person name="Ruiz-Duenas F.J."/>
            <person name="Barrasa J.M."/>
            <person name="Sanchez-Garcia M."/>
            <person name="Camarero S."/>
            <person name="Miyauchi S."/>
            <person name="Serrano A."/>
            <person name="Linde D."/>
            <person name="Babiker R."/>
            <person name="Drula E."/>
            <person name="Ayuso-Fernandez I."/>
            <person name="Pacheco R."/>
            <person name="Padilla G."/>
            <person name="Ferreira P."/>
            <person name="Barriuso J."/>
            <person name="Kellner H."/>
            <person name="Castanera R."/>
            <person name="Alfaro M."/>
            <person name="Ramirez L."/>
            <person name="Pisabarro A.G."/>
            <person name="Kuo A."/>
            <person name="Tritt A."/>
            <person name="Lipzen A."/>
            <person name="He G."/>
            <person name="Yan M."/>
            <person name="Ng V."/>
            <person name="Cullen D."/>
            <person name="Martin F."/>
            <person name="Rosso M.-N."/>
            <person name="Henrissat B."/>
            <person name="Hibbett D."/>
            <person name="Martinez A.T."/>
            <person name="Grigoriev I.V."/>
        </authorList>
    </citation>
    <scope>NUCLEOTIDE SEQUENCE</scope>
    <source>
        <strain evidence="2">CBS 506.95</strain>
    </source>
</reference>
<accession>A0A9P6JHW0</accession>
<dbReference type="OrthoDB" id="2686745at2759"/>
<keyword evidence="3" id="KW-1185">Reference proteome</keyword>
<name>A0A9P6JHW0_9AGAR</name>
<gene>
    <name evidence="2" type="ORF">CPB83DRAFT_841152</name>
</gene>
<feature type="region of interest" description="Disordered" evidence="1">
    <location>
        <begin position="215"/>
        <end position="307"/>
    </location>
</feature>
<evidence type="ECO:0000256" key="1">
    <source>
        <dbReference type="SAM" id="MobiDB-lite"/>
    </source>
</evidence>
<feature type="region of interest" description="Disordered" evidence="1">
    <location>
        <begin position="20"/>
        <end position="48"/>
    </location>
</feature>
<evidence type="ECO:0000313" key="2">
    <source>
        <dbReference type="EMBL" id="KAF9521585.1"/>
    </source>
</evidence>
<dbReference type="AlphaFoldDB" id="A0A9P6JHW0"/>